<dbReference type="AlphaFoldDB" id="A0ABD2QKX5"/>
<dbReference type="Proteomes" id="UP001626550">
    <property type="component" value="Unassembled WGS sequence"/>
</dbReference>
<name>A0ABD2QKX5_9PLAT</name>
<dbReference type="Pfam" id="PF00364">
    <property type="entry name" value="Biotin_lipoyl"/>
    <property type="match status" value="1"/>
</dbReference>
<protein>
    <submittedName>
        <fullName evidence="6">Uncharacterized protein</fullName>
    </submittedName>
</protein>
<feature type="domain" description="Acetyl-CoA carboxylase BT" evidence="5">
    <location>
        <begin position="51"/>
        <end position="169"/>
    </location>
</feature>
<evidence type="ECO:0000259" key="3">
    <source>
        <dbReference type="Pfam" id="PF00364"/>
    </source>
</evidence>
<feature type="compositionally biased region" description="Polar residues" evidence="2">
    <location>
        <begin position="282"/>
        <end position="291"/>
    </location>
</feature>
<dbReference type="PROSITE" id="PS00188">
    <property type="entry name" value="BIOTIN"/>
    <property type="match status" value="1"/>
</dbReference>
<gene>
    <name evidence="6" type="ORF">Ciccas_001211</name>
</gene>
<evidence type="ECO:0000313" key="6">
    <source>
        <dbReference type="EMBL" id="KAL3320098.1"/>
    </source>
</evidence>
<dbReference type="InterPro" id="IPR049074">
    <property type="entry name" value="ACCA_BT"/>
</dbReference>
<dbReference type="CDD" id="cd06850">
    <property type="entry name" value="biotinyl_domain"/>
    <property type="match status" value="1"/>
</dbReference>
<keyword evidence="7" id="KW-1185">Reference proteome</keyword>
<dbReference type="InterPro" id="IPR000089">
    <property type="entry name" value="Biotin_lipoyl"/>
</dbReference>
<dbReference type="FunFam" id="2.40.50.100:FF:000005">
    <property type="entry name" value="Acetyl-CoA carboxylase 1"/>
    <property type="match status" value="1"/>
</dbReference>
<reference evidence="6 7" key="1">
    <citation type="submission" date="2024-11" db="EMBL/GenBank/DDBJ databases">
        <title>Adaptive evolution of stress response genes in parasites aligns with host niche diversity.</title>
        <authorList>
            <person name="Hahn C."/>
            <person name="Resl P."/>
        </authorList>
    </citation>
    <scope>NUCLEOTIDE SEQUENCE [LARGE SCALE GENOMIC DNA]</scope>
    <source>
        <strain evidence="6">EGGRZ-B1_66</strain>
        <tissue evidence="6">Body</tissue>
    </source>
</reference>
<dbReference type="Pfam" id="PF21385">
    <property type="entry name" value="ACCA_BT"/>
    <property type="match status" value="1"/>
</dbReference>
<proteinExistence type="predicted"/>
<evidence type="ECO:0000259" key="4">
    <source>
        <dbReference type="Pfam" id="PF08326"/>
    </source>
</evidence>
<feature type="region of interest" description="Disordered" evidence="2">
    <location>
        <begin position="274"/>
        <end position="297"/>
    </location>
</feature>
<feature type="domain" description="Acetyl-CoA carboxylase central" evidence="4">
    <location>
        <begin position="242"/>
        <end position="501"/>
    </location>
</feature>
<feature type="domain" description="Lipoyl-binding" evidence="3">
    <location>
        <begin position="177"/>
        <end position="241"/>
    </location>
</feature>
<dbReference type="PANTHER" id="PTHR45728">
    <property type="entry name" value="ACETYL-COA CARBOXYLASE, ISOFORM A"/>
    <property type="match status" value="1"/>
</dbReference>
<accession>A0ABD2QKX5</accession>
<dbReference type="Pfam" id="PF08326">
    <property type="entry name" value="ACC_central"/>
    <property type="match status" value="2"/>
</dbReference>
<evidence type="ECO:0000259" key="5">
    <source>
        <dbReference type="Pfam" id="PF21385"/>
    </source>
</evidence>
<evidence type="ECO:0000256" key="1">
    <source>
        <dbReference type="ARBA" id="ARBA00023267"/>
    </source>
</evidence>
<dbReference type="InterPro" id="IPR013537">
    <property type="entry name" value="AcCoA_COase_cen"/>
</dbReference>
<evidence type="ECO:0000313" key="7">
    <source>
        <dbReference type="Proteomes" id="UP001626550"/>
    </source>
</evidence>
<organism evidence="6 7">
    <name type="scientific">Cichlidogyrus casuarinus</name>
    <dbReference type="NCBI Taxonomy" id="1844966"/>
    <lineage>
        <taxon>Eukaryota</taxon>
        <taxon>Metazoa</taxon>
        <taxon>Spiralia</taxon>
        <taxon>Lophotrochozoa</taxon>
        <taxon>Platyhelminthes</taxon>
        <taxon>Monogenea</taxon>
        <taxon>Monopisthocotylea</taxon>
        <taxon>Dactylogyridea</taxon>
        <taxon>Ancyrocephalidae</taxon>
        <taxon>Cichlidogyrus</taxon>
    </lineage>
</organism>
<keyword evidence="1" id="KW-0092">Biotin</keyword>
<dbReference type="InterPro" id="IPR001882">
    <property type="entry name" value="Biotin_BS"/>
</dbReference>
<feature type="domain" description="Acetyl-CoA carboxylase central" evidence="4">
    <location>
        <begin position="579"/>
        <end position="825"/>
    </location>
</feature>
<dbReference type="Gene3D" id="2.40.50.100">
    <property type="match status" value="1"/>
</dbReference>
<evidence type="ECO:0000256" key="2">
    <source>
        <dbReference type="SAM" id="MobiDB-lite"/>
    </source>
</evidence>
<comment type="caution">
    <text evidence="6">The sequence shown here is derived from an EMBL/GenBank/DDBJ whole genome shotgun (WGS) entry which is preliminary data.</text>
</comment>
<dbReference type="InterPro" id="IPR049076">
    <property type="entry name" value="ACCA"/>
</dbReference>
<dbReference type="InterPro" id="IPR011053">
    <property type="entry name" value="Single_hybrid_motif"/>
</dbReference>
<dbReference type="EMBL" id="JBJKFK010000076">
    <property type="protein sequence ID" value="KAL3320098.1"/>
    <property type="molecule type" value="Genomic_DNA"/>
</dbReference>
<dbReference type="SUPFAM" id="SSF51230">
    <property type="entry name" value="Single hybrid motif"/>
    <property type="match status" value="1"/>
</dbReference>
<dbReference type="PANTHER" id="PTHR45728:SF3">
    <property type="entry name" value="ACETYL-COA CARBOXYLASE"/>
    <property type="match status" value="1"/>
</dbReference>
<sequence>MKELSIRGDFLTTVEYLSKILESDNFISNTIDTEWLDKMIASKDHAEKPNTLLGVTCTSLHVAIQHFDKIFNNFRSHLERGQFLPSASLSNVHDVNLISDGIMFVIKVVRTGGNWFHLICNNQLICVEVYRMSGGGLIVSHENASYMTYCHELSHGYRTVIDNRTCLFEKEQDPSVLRSPSTGKLIQFTVDDGEHLYENEVYALIEIMKLVLELRSPATGRIFHCRSPGAVLEPGMQIAKLKLDDLSRVKRSSIYSGRLVPFNQPLVDEISEQETAQKESDVSQVTSTSTMPKCETSVERDERIFMTGGADSSNDRLHFRFSVCLVECYQVLCGYALPQPYFDQWLDTTVTTLVKCLRDPHLPLLELRALISQLTSRLPASVEKALRKLANQYCDQATSVFFKFPSDRIIDILQQYIAKLQSAHANKVKYASGSGVLPNSSVEATLVAFQEATEPLVELAERYRHGVKGHALKVISNILYLYSVVENHFSVGQFDRCVSNLLSRCVDCASSNPGKNKRGSDMMPPTGPPSPQMLHNSCQQLSGFGNTEELLSSLALPGSTLLSRERMDQLLRTMAEPSRVRDVLNLLFSHHQLVYKNALVLKLIEVLRSQQNLVLLKELTEPLTQLTSLGKVEHATVALAARQFLIFAQTPSYELRLNQVESIFLSSIDNCDTSFDQDKLESLINAETFLFDILMEFLYHRNQLVASAALEVYVRRSYMAYQLRSVQHSMLYSGETFVQFKFLLPNVCDNQNQREKQAGRFGITRNKSLNVLHEDRRESETKIGGSKSCNSTPRRYSVIGLSGGASKILERSGAMAVFETLEKAEL</sequence>